<feature type="transmembrane region" description="Helical" evidence="6">
    <location>
        <begin position="135"/>
        <end position="155"/>
    </location>
</feature>
<dbReference type="Pfam" id="PF01943">
    <property type="entry name" value="Polysacc_synt"/>
    <property type="match status" value="1"/>
</dbReference>
<comment type="caution">
    <text evidence="7">The sequence shown here is derived from an EMBL/GenBank/DDBJ whole genome shotgun (WGS) entry which is preliminary data.</text>
</comment>
<feature type="transmembrane region" description="Helical" evidence="6">
    <location>
        <begin position="54"/>
        <end position="80"/>
    </location>
</feature>
<name>A0A1F4YFC1_9BACT</name>
<feature type="transmembrane region" description="Helical" evidence="6">
    <location>
        <begin position="162"/>
        <end position="185"/>
    </location>
</feature>
<feature type="transmembrane region" description="Helical" evidence="6">
    <location>
        <begin position="266"/>
        <end position="289"/>
    </location>
</feature>
<dbReference type="EMBL" id="MEXH01000026">
    <property type="protein sequence ID" value="OGC91943.1"/>
    <property type="molecule type" value="Genomic_DNA"/>
</dbReference>
<protein>
    <recommendedName>
        <fullName evidence="9">Polysaccharide biosynthesis protein C-terminal domain-containing protein</fullName>
    </recommendedName>
</protein>
<accession>A0A1F4YFC1</accession>
<dbReference type="InterPro" id="IPR002797">
    <property type="entry name" value="Polysacc_synth"/>
</dbReference>
<evidence type="ECO:0000256" key="4">
    <source>
        <dbReference type="ARBA" id="ARBA00022989"/>
    </source>
</evidence>
<evidence type="ECO:0000256" key="3">
    <source>
        <dbReference type="ARBA" id="ARBA00022692"/>
    </source>
</evidence>
<feature type="transmembrane region" description="Helical" evidence="6">
    <location>
        <begin position="374"/>
        <end position="394"/>
    </location>
</feature>
<sequence length="426" mass="46379">MKNTLTRLYNLGQSKTAKNTYILFTGNVLDAFFGFLFIVLIVRNGLLSTSDFGIFSAIANFVIIVYSLLDIGIGGTLINFISFHHSQGDETTAHKYFQAGLFLRFGASLLISLAVMVFSWLIGPRLFLTGELQPVILAGLAILTLSLIDVFVYSFQAYQKFMLAALASLTFTTVRLFFLISFMTLGLTLSLTTAMAMVALAPLLGIVLSAYYFRSFFSLRLPDKHIIKSLLSFSGWMGVTRIFSSITGRLDVQQMLLLAGPTATGTYSVAARIATFYSIIIGSFTAVLAPKFAAGQPLSQLQPFVKKALLVISGLIAAMVLGIIIARPFIILLFGQRSSASILPFQALTVAFIPFVASTLATTIIIYNLKKPKVLGLLTVMQLACVFLGNLLFIPRFGSIGPAITLGITNLLVLIISSSYVLSKWR</sequence>
<dbReference type="GO" id="GO:0005886">
    <property type="term" value="C:plasma membrane"/>
    <property type="evidence" value="ECO:0007669"/>
    <property type="project" value="UniProtKB-SubCell"/>
</dbReference>
<gene>
    <name evidence="7" type="ORF">A2876_03300</name>
</gene>
<evidence type="ECO:0008006" key="9">
    <source>
        <dbReference type="Google" id="ProtNLM"/>
    </source>
</evidence>
<evidence type="ECO:0000256" key="5">
    <source>
        <dbReference type="ARBA" id="ARBA00023136"/>
    </source>
</evidence>
<evidence type="ECO:0000313" key="8">
    <source>
        <dbReference type="Proteomes" id="UP000178176"/>
    </source>
</evidence>
<evidence type="ECO:0000313" key="7">
    <source>
        <dbReference type="EMBL" id="OGC91943.1"/>
    </source>
</evidence>
<feature type="transmembrane region" description="Helical" evidence="6">
    <location>
        <begin position="309"/>
        <end position="335"/>
    </location>
</feature>
<feature type="transmembrane region" description="Helical" evidence="6">
    <location>
        <begin position="191"/>
        <end position="213"/>
    </location>
</feature>
<reference evidence="7 8" key="1">
    <citation type="journal article" date="2016" name="Nat. Commun.">
        <title>Thousands of microbial genomes shed light on interconnected biogeochemical processes in an aquifer system.</title>
        <authorList>
            <person name="Anantharaman K."/>
            <person name="Brown C.T."/>
            <person name="Hug L.A."/>
            <person name="Sharon I."/>
            <person name="Castelle C.J."/>
            <person name="Probst A.J."/>
            <person name="Thomas B.C."/>
            <person name="Singh A."/>
            <person name="Wilkins M.J."/>
            <person name="Karaoz U."/>
            <person name="Brodie E.L."/>
            <person name="Williams K.H."/>
            <person name="Hubbard S.S."/>
            <person name="Banfield J.F."/>
        </authorList>
    </citation>
    <scope>NUCLEOTIDE SEQUENCE [LARGE SCALE GENOMIC DNA]</scope>
</reference>
<dbReference type="PANTHER" id="PTHR30250:SF11">
    <property type="entry name" value="O-ANTIGEN TRANSPORTER-RELATED"/>
    <property type="match status" value="1"/>
</dbReference>
<feature type="transmembrane region" description="Helical" evidence="6">
    <location>
        <begin position="225"/>
        <end position="246"/>
    </location>
</feature>
<comment type="subcellular location">
    <subcellularLocation>
        <location evidence="1">Cell membrane</location>
        <topology evidence="1">Multi-pass membrane protein</topology>
    </subcellularLocation>
</comment>
<dbReference type="Proteomes" id="UP000178176">
    <property type="component" value="Unassembled WGS sequence"/>
</dbReference>
<keyword evidence="3 6" id="KW-0812">Transmembrane</keyword>
<organism evidence="7 8">
    <name type="scientific">Candidatus Amesbacteria bacterium RIFCSPHIGHO2_01_FULL_48_32b</name>
    <dbReference type="NCBI Taxonomy" id="1797253"/>
    <lineage>
        <taxon>Bacteria</taxon>
        <taxon>Candidatus Amesiibacteriota</taxon>
    </lineage>
</organism>
<evidence type="ECO:0000256" key="1">
    <source>
        <dbReference type="ARBA" id="ARBA00004651"/>
    </source>
</evidence>
<keyword evidence="5 6" id="KW-0472">Membrane</keyword>
<evidence type="ECO:0000256" key="6">
    <source>
        <dbReference type="SAM" id="Phobius"/>
    </source>
</evidence>
<evidence type="ECO:0000256" key="2">
    <source>
        <dbReference type="ARBA" id="ARBA00022475"/>
    </source>
</evidence>
<keyword evidence="4 6" id="KW-1133">Transmembrane helix</keyword>
<dbReference type="AlphaFoldDB" id="A0A1F4YFC1"/>
<dbReference type="InterPro" id="IPR050833">
    <property type="entry name" value="Poly_Biosynth_Transport"/>
</dbReference>
<feature type="transmembrane region" description="Helical" evidence="6">
    <location>
        <begin position="400"/>
        <end position="422"/>
    </location>
</feature>
<feature type="transmembrane region" description="Helical" evidence="6">
    <location>
        <begin position="21"/>
        <end position="42"/>
    </location>
</feature>
<feature type="transmembrane region" description="Helical" evidence="6">
    <location>
        <begin position="347"/>
        <end position="367"/>
    </location>
</feature>
<dbReference type="PANTHER" id="PTHR30250">
    <property type="entry name" value="PST FAMILY PREDICTED COLANIC ACID TRANSPORTER"/>
    <property type="match status" value="1"/>
</dbReference>
<proteinExistence type="predicted"/>
<keyword evidence="2" id="KW-1003">Cell membrane</keyword>
<feature type="transmembrane region" description="Helical" evidence="6">
    <location>
        <begin position="101"/>
        <end position="123"/>
    </location>
</feature>